<dbReference type="Gene3D" id="3.30.110.170">
    <property type="entry name" value="Protein of unknown function (DUF541), domain 1"/>
    <property type="match status" value="1"/>
</dbReference>
<gene>
    <name evidence="1" type="ORF">EHS24_002134</name>
</gene>
<evidence type="ECO:0000313" key="2">
    <source>
        <dbReference type="Proteomes" id="UP000279236"/>
    </source>
</evidence>
<dbReference type="Pfam" id="PF04402">
    <property type="entry name" value="SIMPL"/>
    <property type="match status" value="1"/>
</dbReference>
<evidence type="ECO:0000313" key="1">
    <source>
        <dbReference type="EMBL" id="RSH78409.1"/>
    </source>
</evidence>
<keyword evidence="2" id="KW-1185">Reference proteome</keyword>
<dbReference type="Gene3D" id="3.30.70.2970">
    <property type="entry name" value="Protein of unknown function (DUF541), domain 2"/>
    <property type="match status" value="1"/>
</dbReference>
<organism evidence="1 2">
    <name type="scientific">Apiotrichum porosum</name>
    <dbReference type="NCBI Taxonomy" id="105984"/>
    <lineage>
        <taxon>Eukaryota</taxon>
        <taxon>Fungi</taxon>
        <taxon>Dikarya</taxon>
        <taxon>Basidiomycota</taxon>
        <taxon>Agaricomycotina</taxon>
        <taxon>Tremellomycetes</taxon>
        <taxon>Trichosporonales</taxon>
        <taxon>Trichosporonaceae</taxon>
        <taxon>Apiotrichum</taxon>
    </lineage>
</organism>
<proteinExistence type="predicted"/>
<dbReference type="PANTHER" id="PTHR34387:SF2">
    <property type="entry name" value="SLR1258 PROTEIN"/>
    <property type="match status" value="1"/>
</dbReference>
<dbReference type="PANTHER" id="PTHR34387">
    <property type="entry name" value="SLR1258 PROTEIN"/>
    <property type="match status" value="1"/>
</dbReference>
<dbReference type="EMBL" id="RSCE01000012">
    <property type="protein sequence ID" value="RSH78409.1"/>
    <property type="molecule type" value="Genomic_DNA"/>
</dbReference>
<reference evidence="1 2" key="1">
    <citation type="submission" date="2018-11" db="EMBL/GenBank/DDBJ databases">
        <title>Genome sequence of Apiotrichum porosum DSM 27194.</title>
        <authorList>
            <person name="Aliyu H."/>
            <person name="Gorte O."/>
            <person name="Ochsenreither K."/>
        </authorList>
    </citation>
    <scope>NUCLEOTIDE SEQUENCE [LARGE SCALE GENOMIC DNA]</scope>
    <source>
        <strain evidence="1 2">DSM 27194</strain>
    </source>
</reference>
<dbReference type="GeneID" id="39586677"/>
<sequence length="252" mass="27083">MATHPVEFNVSGDFSVQRKPELCTINISVQLEGPDPAFVSAKVTTKMNELVAELRALAPPNHGAEVDGQLVIDSAFPVTNWSAQSVTTSVWTDRKPQPPPRAELARTAAPGEQQWVEKIVHHARATAEATFHNFEALGDFAARVAAQDLAKVDGLSWDVAPLTRKSLQTSVRQEALRDAIAKARDYAQVIGGPDANVRVTEVNDSGGPIYRQNKAAFGVAAFASGGHQPERINFEPAPVDISANVMVKCVLA</sequence>
<dbReference type="AlphaFoldDB" id="A0A427XHN5"/>
<accession>A0A427XHN5</accession>
<protein>
    <recommendedName>
        <fullName evidence="3">SIMPL domain-containing protein</fullName>
    </recommendedName>
</protein>
<name>A0A427XHN5_9TREE</name>
<dbReference type="Proteomes" id="UP000279236">
    <property type="component" value="Unassembled WGS sequence"/>
</dbReference>
<evidence type="ECO:0008006" key="3">
    <source>
        <dbReference type="Google" id="ProtNLM"/>
    </source>
</evidence>
<comment type="caution">
    <text evidence="1">The sequence shown here is derived from an EMBL/GenBank/DDBJ whole genome shotgun (WGS) entry which is preliminary data.</text>
</comment>
<dbReference type="InterPro" id="IPR007497">
    <property type="entry name" value="SIMPL/DUF541"/>
</dbReference>
<dbReference type="RefSeq" id="XP_028473556.1">
    <property type="nucleotide sequence ID" value="XM_028617878.1"/>
</dbReference>
<dbReference type="OrthoDB" id="3335918at2759"/>
<dbReference type="GO" id="GO:0006974">
    <property type="term" value="P:DNA damage response"/>
    <property type="evidence" value="ECO:0007669"/>
    <property type="project" value="TreeGrafter"/>
</dbReference>
<dbReference type="InterPro" id="IPR052022">
    <property type="entry name" value="26kDa_periplasmic_antigen"/>
</dbReference>